<keyword evidence="1" id="KW-0812">Transmembrane</keyword>
<keyword evidence="3" id="KW-1185">Reference proteome</keyword>
<dbReference type="EMBL" id="BAAADO010000003">
    <property type="protein sequence ID" value="GAA0489609.1"/>
    <property type="molecule type" value="Genomic_DNA"/>
</dbReference>
<feature type="transmembrane region" description="Helical" evidence="1">
    <location>
        <begin position="36"/>
        <end position="56"/>
    </location>
</feature>
<reference evidence="2 3" key="1">
    <citation type="journal article" date="2019" name="Int. J. Syst. Evol. Microbiol.">
        <title>The Global Catalogue of Microorganisms (GCM) 10K type strain sequencing project: providing services to taxonomists for standard genome sequencing and annotation.</title>
        <authorList>
            <consortium name="The Broad Institute Genomics Platform"/>
            <consortium name="The Broad Institute Genome Sequencing Center for Infectious Disease"/>
            <person name="Wu L."/>
            <person name="Ma J."/>
        </authorList>
    </citation>
    <scope>NUCLEOTIDE SEQUENCE [LARGE SCALE GENOMIC DNA]</scope>
    <source>
        <strain evidence="2 3">JCM 12389</strain>
    </source>
</reference>
<protein>
    <submittedName>
        <fullName evidence="2">Uncharacterized protein</fullName>
    </submittedName>
</protein>
<evidence type="ECO:0000313" key="2">
    <source>
        <dbReference type="EMBL" id="GAA0489609.1"/>
    </source>
</evidence>
<organism evidence="2 3">
    <name type="scientific">Salinibacillus aidingensis</name>
    <dbReference type="NCBI Taxonomy" id="237684"/>
    <lineage>
        <taxon>Bacteria</taxon>
        <taxon>Bacillati</taxon>
        <taxon>Bacillota</taxon>
        <taxon>Bacilli</taxon>
        <taxon>Bacillales</taxon>
        <taxon>Bacillaceae</taxon>
        <taxon>Salinibacillus</taxon>
    </lineage>
</organism>
<name>A0ABN1B3R6_9BACI</name>
<sequence>MSFINGGVSGNPAADIAGPSEAKDIIRMTFSNAVNASLLSCVVIAVLGAGIALLFLDKRN</sequence>
<keyword evidence="1" id="KW-1133">Transmembrane helix</keyword>
<keyword evidence="1" id="KW-0472">Membrane</keyword>
<evidence type="ECO:0000313" key="3">
    <source>
        <dbReference type="Proteomes" id="UP001500880"/>
    </source>
</evidence>
<comment type="caution">
    <text evidence="2">The sequence shown here is derived from an EMBL/GenBank/DDBJ whole genome shotgun (WGS) entry which is preliminary data.</text>
</comment>
<evidence type="ECO:0000256" key="1">
    <source>
        <dbReference type="SAM" id="Phobius"/>
    </source>
</evidence>
<gene>
    <name evidence="2" type="ORF">GCM10008986_14330</name>
</gene>
<dbReference type="Proteomes" id="UP001500880">
    <property type="component" value="Unassembled WGS sequence"/>
</dbReference>
<proteinExistence type="predicted"/>
<accession>A0ABN1B3R6</accession>